<sequence>MTIKTDTRIANPSAIAYLLDLMDKMCTGLNSDTRKRVLHSTAILVGQHKLKDAIVNFIDHLVLTRSLRYDILRSEYERVKRGNNGIELCVVVLLLYYISGIGLDNDLWQYLNVIPLYDQMIRKLKLDMKPASYIKWRNERKCFVGYYEDRFKSIDSLVREIYGRDAIINDQMIERVFSIYSGDISDGRFSNTAGDAIDIVRYHGMHRDAASLNTFYKRASGRAAMKQQLDIKDVYKLCVSLNKENTFWNFFENVPIECDWTNAALAGYILASVLNPSYNEDVDSIIKMALQVPMIVAVEHLNNYHALIRATMKSSTNEVLSDIDYCRMQYFNVLVNRSEDFPFSARDEIMMRAVRGPAQGVLRLDDAGRIYNDSANYLKDVKRATIELFDTIDIKPVMPNIGTFADYWRRRLKTVAGGSAPGYTLKLKKDGKVYTIRSTKRLAMEFLTYEELNDVLMAVDPVLHSRSAQKLEPGKTRAIWNSSLEHYFIMAYIADTIENMLYKAPWCSAYENIFGTIHNEQTRLDEIKKLLALFMWDYADFNIAHLLLVMIIMWQTMCDHILAHTKDPTVRRDVLRARRYLTLSTLNTIMEDQDSGLIMLVVRSLMTGMRGTSLVNTVLNRVYSLLLAQSLYNLHLDVKIINNYCSGDDVWNTLSKNGYACILSIILNLMGFAGKPIKVLANRGEFLRRAYLPTGQYGFLNRLLANMVAGEFSENLGLHDPYGRARAIIDLMNEYKMRGGNLTAAPALTKLLIFKLTRLKYRIDGVTKIYVPDMRLFEIPTWRGGLGITYKAQKGNKALHVIAKLPNPTLRLDHTIISQYIGVATNECIQTMHRFRLFKQDITLIADEIVSAGAMRNYPTVLKSDLLQRLGEQLSKREEQIRNNGLVWRRINDPIKFVIADDARRAALLLLNAIKNSRVIYGLWGVANMLTYVSPLPTLSAFKAFIKTLPERQRFRDKLLYTIELLSITSFLKDNSHLIKIIRLIECMNWPDKTLKAHIYGEIPYNNNEWAGKLNLTVSSAVRVAVMNHIESEYNGRSSMTIQELQYNVYLLENMTLAYLYDLGANIFY</sequence>
<keyword evidence="1" id="KW-0547">Nucleotide-binding</keyword>
<keyword evidence="2" id="KW-0696">RNA-directed RNA polymerase</keyword>
<accession>A0A6L2ZJ94</accession>
<proteinExistence type="predicted"/>
<keyword evidence="2" id="KW-0808">Transferase</keyword>
<dbReference type="GO" id="GO:0000166">
    <property type="term" value="F:nucleotide binding"/>
    <property type="evidence" value="ECO:0007669"/>
    <property type="project" value="UniProtKB-KW"/>
</dbReference>
<name>A0A6L2ZJ94_9ZZZZ</name>
<protein>
    <submittedName>
        <fullName evidence="2">RNA-dependent RNA polymerase</fullName>
    </submittedName>
</protein>
<keyword evidence="2" id="KW-0548">Nucleotidyltransferase</keyword>
<evidence type="ECO:0000313" key="2">
    <source>
        <dbReference type="EMBL" id="GFM95116.1"/>
    </source>
</evidence>
<dbReference type="EMBL" id="BLWB01000004">
    <property type="protein sequence ID" value="GFM95116.1"/>
    <property type="molecule type" value="Genomic_RNA"/>
</dbReference>
<dbReference type="AlphaFoldDB" id="A0A6L2ZJ94"/>
<organism evidence="2">
    <name type="scientific">viral metagenome</name>
    <dbReference type="NCBI Taxonomy" id="1070528"/>
    <lineage>
        <taxon>unclassified sequences</taxon>
        <taxon>metagenomes</taxon>
        <taxon>organismal metagenomes</taxon>
    </lineage>
</organism>
<evidence type="ECO:0000256" key="1">
    <source>
        <dbReference type="ARBA" id="ARBA00022741"/>
    </source>
</evidence>
<gene>
    <name evidence="2" type="ORF">MMARV_C004P3</name>
</gene>
<dbReference type="InterPro" id="IPR043502">
    <property type="entry name" value="DNA/RNA_pol_sf"/>
</dbReference>
<dbReference type="SUPFAM" id="SSF56672">
    <property type="entry name" value="DNA/RNA polymerases"/>
    <property type="match status" value="1"/>
</dbReference>
<comment type="caution">
    <text evidence="2">The sequence shown here is derived from an EMBL/GenBank/DDBJ whole genome shotgun (WGS) entry which is preliminary data.</text>
</comment>
<dbReference type="GO" id="GO:0006351">
    <property type="term" value="P:DNA-templated transcription"/>
    <property type="evidence" value="ECO:0007669"/>
    <property type="project" value="InterPro"/>
</dbReference>
<dbReference type="InterPro" id="IPR001795">
    <property type="entry name" value="RNA-dir_pol_luteovirus"/>
</dbReference>
<reference evidence="2" key="1">
    <citation type="submission" date="2020-05" db="EMBL/GenBank/DDBJ databases">
        <title>Diverged and active partitiviruses in Lichen.</title>
        <authorList>
            <person name="Urayama S."/>
            <person name="Doi N."/>
            <person name="Kondo F."/>
            <person name="Chiba Y."/>
            <person name="Takaki Y."/>
            <person name="Hirai M."/>
            <person name="Minegishi Y."/>
            <person name="Hagiwara D."/>
            <person name="Nunoura T."/>
        </authorList>
    </citation>
    <scope>NUCLEOTIDE SEQUENCE</scope>
</reference>
<dbReference type="GO" id="GO:0003723">
    <property type="term" value="F:RNA binding"/>
    <property type="evidence" value="ECO:0007669"/>
    <property type="project" value="InterPro"/>
</dbReference>
<dbReference type="GO" id="GO:0003968">
    <property type="term" value="F:RNA-directed RNA polymerase activity"/>
    <property type="evidence" value="ECO:0007669"/>
    <property type="project" value="UniProtKB-KW"/>
</dbReference>
<dbReference type="Pfam" id="PF02123">
    <property type="entry name" value="RdRP_4"/>
    <property type="match status" value="1"/>
</dbReference>